<keyword evidence="3" id="KW-0813">Transport</keyword>
<reference evidence="7" key="1">
    <citation type="submission" date="2023-02" db="EMBL/GenBank/DDBJ databases">
        <title>Description of Roseinatronobacter alkalisoli sp. nov., an alkaliphilic bacerium isolated from soda soil.</title>
        <authorList>
            <person name="Wei W."/>
        </authorList>
    </citation>
    <scope>NUCLEOTIDE SEQUENCE</scope>
    <source>
        <strain evidence="7">HJB301</strain>
    </source>
</reference>
<evidence type="ECO:0000256" key="1">
    <source>
        <dbReference type="ARBA" id="ARBA00004418"/>
    </source>
</evidence>
<feature type="signal peptide" evidence="6">
    <location>
        <begin position="1"/>
        <end position="19"/>
    </location>
</feature>
<evidence type="ECO:0000256" key="4">
    <source>
        <dbReference type="ARBA" id="ARBA00022729"/>
    </source>
</evidence>
<dbReference type="CDD" id="cd13603">
    <property type="entry name" value="PBP2_TRAP_Siap_TeaA_like"/>
    <property type="match status" value="1"/>
</dbReference>
<evidence type="ECO:0000313" key="8">
    <source>
        <dbReference type="Proteomes" id="UP001431784"/>
    </source>
</evidence>
<protein>
    <submittedName>
        <fullName evidence="7">TRAP transporter substrate-binding protein</fullName>
    </submittedName>
</protein>
<evidence type="ECO:0000256" key="3">
    <source>
        <dbReference type="ARBA" id="ARBA00022448"/>
    </source>
</evidence>
<dbReference type="EMBL" id="JAQZSM010000014">
    <property type="protein sequence ID" value="MDD7972343.1"/>
    <property type="molecule type" value="Genomic_DNA"/>
</dbReference>
<comment type="caution">
    <text evidence="7">The sequence shown here is derived from an EMBL/GenBank/DDBJ whole genome shotgun (WGS) entry which is preliminary data.</text>
</comment>
<dbReference type="NCBIfam" id="NF037995">
    <property type="entry name" value="TRAP_S1"/>
    <property type="match status" value="1"/>
</dbReference>
<organism evidence="7 8">
    <name type="scientific">Roseinatronobacter alkalisoli</name>
    <dbReference type="NCBI Taxonomy" id="3028235"/>
    <lineage>
        <taxon>Bacteria</taxon>
        <taxon>Pseudomonadati</taxon>
        <taxon>Pseudomonadota</taxon>
        <taxon>Alphaproteobacteria</taxon>
        <taxon>Rhodobacterales</taxon>
        <taxon>Paracoccaceae</taxon>
        <taxon>Roseinatronobacter</taxon>
    </lineage>
</organism>
<accession>A0ABT5TB45</accession>
<sequence length="323" mass="35041">MKIPTLAFSMLMAATMATAEVKIALDTPPDMATSGSYNWVAAFDEVLTANGMTVRQMPRGSIGNEDEIFDQISTGLLEVSVSDVRAVARIDNPLYGLRLPYIFEDAAHMDRVLEAGDIFAQANTNLAPHDVVLLSIVPIGPASGFITTNATIRAPADMSNLRMRALDDAQLAMYAAWGSSGTIVSWGEIMTALQTGVVDGYLNSPFVPISFGQTDVVRNFSDAGVIIPIRAALASRSWYESLSDDERAVLDEAVTAADRANRAWLEEASNTVLSELEELGVSVQRLTAEERALFREGAQSVYESSVMSTEDTERWMALAEETR</sequence>
<evidence type="ECO:0000313" key="7">
    <source>
        <dbReference type="EMBL" id="MDD7972343.1"/>
    </source>
</evidence>
<feature type="chain" id="PRO_5045840632" evidence="6">
    <location>
        <begin position="20"/>
        <end position="323"/>
    </location>
</feature>
<evidence type="ECO:0000256" key="2">
    <source>
        <dbReference type="ARBA" id="ARBA00009023"/>
    </source>
</evidence>
<keyword evidence="4 6" id="KW-0732">Signal</keyword>
<dbReference type="PANTHER" id="PTHR33376:SF7">
    <property type="entry name" value="C4-DICARBOXYLATE-BINDING PROTEIN DCTB"/>
    <property type="match status" value="1"/>
</dbReference>
<comment type="similarity">
    <text evidence="2">Belongs to the bacterial solute-binding protein 7 family.</text>
</comment>
<keyword evidence="5" id="KW-0574">Periplasm</keyword>
<keyword evidence="8" id="KW-1185">Reference proteome</keyword>
<comment type="subcellular location">
    <subcellularLocation>
        <location evidence="1">Periplasm</location>
    </subcellularLocation>
</comment>
<dbReference type="Gene3D" id="3.40.190.170">
    <property type="entry name" value="Bacterial extracellular solute-binding protein, family 7"/>
    <property type="match status" value="1"/>
</dbReference>
<dbReference type="PANTHER" id="PTHR33376">
    <property type="match status" value="1"/>
</dbReference>
<dbReference type="InterPro" id="IPR038404">
    <property type="entry name" value="TRAP_DctP_sf"/>
</dbReference>
<dbReference type="InterPro" id="IPR018389">
    <property type="entry name" value="DctP_fam"/>
</dbReference>
<name>A0ABT5TB45_9RHOB</name>
<evidence type="ECO:0000256" key="5">
    <source>
        <dbReference type="ARBA" id="ARBA00022764"/>
    </source>
</evidence>
<proteinExistence type="inferred from homology"/>
<evidence type="ECO:0000256" key="6">
    <source>
        <dbReference type="SAM" id="SignalP"/>
    </source>
</evidence>
<dbReference type="Pfam" id="PF03480">
    <property type="entry name" value="DctP"/>
    <property type="match status" value="1"/>
</dbReference>
<dbReference type="Proteomes" id="UP001431784">
    <property type="component" value="Unassembled WGS sequence"/>
</dbReference>
<dbReference type="RefSeq" id="WP_274353020.1">
    <property type="nucleotide sequence ID" value="NZ_JAQZSM010000014.1"/>
</dbReference>
<gene>
    <name evidence="7" type="ORF">PUT78_14680</name>
</gene>